<evidence type="ECO:0000313" key="3">
    <source>
        <dbReference type="EMBL" id="MDT0462066.1"/>
    </source>
</evidence>
<proteinExistence type="inferred from homology"/>
<dbReference type="EC" id="1.-.-.-" evidence="3"/>
<name>A0ABU2TMA7_9ACTN</name>
<dbReference type="Proteomes" id="UP001183809">
    <property type="component" value="Unassembled WGS sequence"/>
</dbReference>
<reference evidence="4" key="1">
    <citation type="submission" date="2023-07" db="EMBL/GenBank/DDBJ databases">
        <title>30 novel species of actinomycetes from the DSMZ collection.</title>
        <authorList>
            <person name="Nouioui I."/>
        </authorList>
    </citation>
    <scope>NUCLEOTIDE SEQUENCE [LARGE SCALE GENOMIC DNA]</scope>
    <source>
        <strain evidence="4">DSM 41699</strain>
    </source>
</reference>
<dbReference type="Pfam" id="PF13561">
    <property type="entry name" value="adh_short_C2"/>
    <property type="match status" value="1"/>
</dbReference>
<dbReference type="PRINTS" id="PR00080">
    <property type="entry name" value="SDRFAMILY"/>
</dbReference>
<keyword evidence="2 3" id="KW-0560">Oxidoreductase</keyword>
<dbReference type="PANTHER" id="PTHR24321:SF15">
    <property type="entry name" value="OXIDOREDUCTASE UCPA"/>
    <property type="match status" value="1"/>
</dbReference>
<keyword evidence="4" id="KW-1185">Reference proteome</keyword>
<evidence type="ECO:0000313" key="4">
    <source>
        <dbReference type="Proteomes" id="UP001183809"/>
    </source>
</evidence>
<dbReference type="CDD" id="cd05233">
    <property type="entry name" value="SDR_c"/>
    <property type="match status" value="1"/>
</dbReference>
<dbReference type="PRINTS" id="PR00081">
    <property type="entry name" value="GDHRDH"/>
</dbReference>
<dbReference type="InterPro" id="IPR036291">
    <property type="entry name" value="NAD(P)-bd_dom_sf"/>
</dbReference>
<organism evidence="3 4">
    <name type="scientific">Streptomyces gibsoniae</name>
    <dbReference type="NCBI Taxonomy" id="3075529"/>
    <lineage>
        <taxon>Bacteria</taxon>
        <taxon>Bacillati</taxon>
        <taxon>Actinomycetota</taxon>
        <taxon>Actinomycetes</taxon>
        <taxon>Kitasatosporales</taxon>
        <taxon>Streptomycetaceae</taxon>
        <taxon>Streptomyces</taxon>
    </lineage>
</organism>
<accession>A0ABU2TMA7</accession>
<evidence type="ECO:0000256" key="2">
    <source>
        <dbReference type="ARBA" id="ARBA00023002"/>
    </source>
</evidence>
<dbReference type="PROSITE" id="PS00061">
    <property type="entry name" value="ADH_SHORT"/>
    <property type="match status" value="1"/>
</dbReference>
<dbReference type="EMBL" id="JAVREY010000003">
    <property type="protein sequence ID" value="MDT0462066.1"/>
    <property type="molecule type" value="Genomic_DNA"/>
</dbReference>
<dbReference type="PANTHER" id="PTHR24321">
    <property type="entry name" value="DEHYDROGENASES, SHORT CHAIN"/>
    <property type="match status" value="1"/>
</dbReference>
<dbReference type="Gene3D" id="3.40.50.720">
    <property type="entry name" value="NAD(P)-binding Rossmann-like Domain"/>
    <property type="match status" value="1"/>
</dbReference>
<dbReference type="GO" id="GO:0016491">
    <property type="term" value="F:oxidoreductase activity"/>
    <property type="evidence" value="ECO:0007669"/>
    <property type="project" value="UniProtKB-KW"/>
</dbReference>
<comment type="caution">
    <text evidence="3">The sequence shown here is derived from an EMBL/GenBank/DDBJ whole genome shotgun (WGS) entry which is preliminary data.</text>
</comment>
<dbReference type="RefSeq" id="WP_311691688.1">
    <property type="nucleotide sequence ID" value="NZ_JAVREY010000003.1"/>
</dbReference>
<protein>
    <submittedName>
        <fullName evidence="3">SDR family oxidoreductase</fullName>
        <ecNumber evidence="3">1.-.-.-</ecNumber>
    </submittedName>
</protein>
<evidence type="ECO:0000256" key="1">
    <source>
        <dbReference type="ARBA" id="ARBA00006484"/>
    </source>
</evidence>
<comment type="similarity">
    <text evidence="1">Belongs to the short-chain dehydrogenases/reductases (SDR) family.</text>
</comment>
<dbReference type="InterPro" id="IPR002347">
    <property type="entry name" value="SDR_fam"/>
</dbReference>
<dbReference type="InterPro" id="IPR020904">
    <property type="entry name" value="Sc_DH/Rdtase_CS"/>
</dbReference>
<dbReference type="SUPFAM" id="SSF51735">
    <property type="entry name" value="NAD(P)-binding Rossmann-fold domains"/>
    <property type="match status" value="1"/>
</dbReference>
<gene>
    <name evidence="3" type="ORF">RM764_03440</name>
</gene>
<sequence>MPVTAYDLSGRTAFVTGAASGIGRATAVLFAEAGATVHCADRDADGLDETAALIKDRGGTAHPHPLDVTDRARLQQAVASCTRLDALAAVAGIMHSSPVLETRDEDLDRVLAVNFKGVLYACQEAARRMIADGTRGSIVTMASGAVDTGGPGLLCYGVAKAAVVQLTKTLAAEVGRHGIRVNAVAPGWIRTPMTDRHGETRARTEASMARLSPLGRVGEPEDVAHAVLHLASDAASFTTGQILRPNGGVAMPW</sequence>